<dbReference type="AlphaFoldDB" id="A0A818X3E2"/>
<feature type="chain" id="PRO_5032356011" description="Stabilizer of axonemal microtubules 2" evidence="2">
    <location>
        <begin position="18"/>
        <end position="471"/>
    </location>
</feature>
<accession>A0A818X3E2</accession>
<dbReference type="GO" id="GO:0036064">
    <property type="term" value="C:ciliary basal body"/>
    <property type="evidence" value="ECO:0007669"/>
    <property type="project" value="TreeGrafter"/>
</dbReference>
<keyword evidence="2" id="KW-0732">Signal</keyword>
<dbReference type="Pfam" id="PF05217">
    <property type="entry name" value="SAXO1-2"/>
    <property type="match status" value="1"/>
</dbReference>
<proteinExistence type="inferred from homology"/>
<comment type="caution">
    <text evidence="3">The sequence shown here is derived from an EMBL/GenBank/DDBJ whole genome shotgun (WGS) entry which is preliminary data.</text>
</comment>
<name>A0A818X3E2_9BILA</name>
<dbReference type="EMBL" id="CAJOBG010000008">
    <property type="protein sequence ID" value="CAF3734415.1"/>
    <property type="molecule type" value="Genomic_DNA"/>
</dbReference>
<dbReference type="GO" id="GO:0005814">
    <property type="term" value="C:centriole"/>
    <property type="evidence" value="ECO:0007669"/>
    <property type="project" value="TreeGrafter"/>
</dbReference>
<protein>
    <recommendedName>
        <fullName evidence="5">Stabilizer of axonemal microtubules 2</fullName>
    </recommendedName>
</protein>
<dbReference type="InterPro" id="IPR033336">
    <property type="entry name" value="SAXO1/2"/>
</dbReference>
<reference evidence="3" key="1">
    <citation type="submission" date="2021-02" db="EMBL/GenBank/DDBJ databases">
        <authorList>
            <person name="Nowell W R."/>
        </authorList>
    </citation>
    <scope>NUCLEOTIDE SEQUENCE</scope>
</reference>
<dbReference type="PANTHER" id="PTHR31516:SF17">
    <property type="entry name" value="STABILIZER OF AXONEMAL MICROTUBULES 2"/>
    <property type="match status" value="1"/>
</dbReference>
<evidence type="ECO:0000256" key="1">
    <source>
        <dbReference type="ARBA" id="ARBA00008738"/>
    </source>
</evidence>
<evidence type="ECO:0008006" key="5">
    <source>
        <dbReference type="Google" id="ProtNLM"/>
    </source>
</evidence>
<dbReference type="Proteomes" id="UP000663866">
    <property type="component" value="Unassembled WGS sequence"/>
</dbReference>
<evidence type="ECO:0000256" key="2">
    <source>
        <dbReference type="SAM" id="SignalP"/>
    </source>
</evidence>
<organism evidence="3 4">
    <name type="scientific">Rotaria magnacalcarata</name>
    <dbReference type="NCBI Taxonomy" id="392030"/>
    <lineage>
        <taxon>Eukaryota</taxon>
        <taxon>Metazoa</taxon>
        <taxon>Spiralia</taxon>
        <taxon>Gnathifera</taxon>
        <taxon>Rotifera</taxon>
        <taxon>Eurotatoria</taxon>
        <taxon>Bdelloidea</taxon>
        <taxon>Philodinida</taxon>
        <taxon>Philodinidae</taxon>
        <taxon>Rotaria</taxon>
    </lineage>
</organism>
<gene>
    <name evidence="3" type="ORF">OVN521_LOCUS181</name>
</gene>
<evidence type="ECO:0000313" key="3">
    <source>
        <dbReference type="EMBL" id="CAF3734415.1"/>
    </source>
</evidence>
<dbReference type="GO" id="GO:0005879">
    <property type="term" value="C:axonemal microtubule"/>
    <property type="evidence" value="ECO:0007669"/>
    <property type="project" value="TreeGrafter"/>
</dbReference>
<dbReference type="PANTHER" id="PTHR31516">
    <property type="entry name" value="STABILIZER OF AXONEMAL MICROTUBULES 2"/>
    <property type="match status" value="1"/>
</dbReference>
<evidence type="ECO:0000313" key="4">
    <source>
        <dbReference type="Proteomes" id="UP000663866"/>
    </source>
</evidence>
<comment type="similarity">
    <text evidence="1">Belongs to the FAM154 family.</text>
</comment>
<dbReference type="GO" id="GO:0036126">
    <property type="term" value="C:sperm flagellum"/>
    <property type="evidence" value="ECO:0007669"/>
    <property type="project" value="TreeGrafter"/>
</dbReference>
<keyword evidence="4" id="KW-1185">Reference proteome</keyword>
<dbReference type="GO" id="GO:0008017">
    <property type="term" value="F:microtubule binding"/>
    <property type="evidence" value="ECO:0007669"/>
    <property type="project" value="InterPro"/>
</dbReference>
<feature type="signal peptide" evidence="2">
    <location>
        <begin position="1"/>
        <end position="17"/>
    </location>
</feature>
<sequence length="471" mass="54164">MVSIISIILIKIPITLFLFLCNKHRCPHRPYGIIGKSDQPCAATEYRSEFVPREGGVRESFKPDYTVQQNSAPLEDETTHKHDYIKHSLDKPRSFKPEEVYVPRGEFDALTSYNKEYTPKGGERVKMIKHEAQKTISAPFEGDPTYKADYRKWEASRTEPIRHDGGYLAPTDPFKGSSTYTTDYLKHQGAMRQAIRPDQAVLQSQEPFDDRTGYRTDYIRHTQPERFQRAKEEYTPNKSALDSLTTHKKDFTAKEIDRARSMKPNQQGYQSNARFEDSTTNKTDYKRWEVQPIQTHKPDEYRAKTGDMDLNTMYNSEFTPKPLAKVNAIRPVERRMVDAKFEANTTYGGDFRKWAGGRPPAMRAQSGYEPPNQPFEGMSTYKGHYIPHAGGPQRSFKPDGVAYKSTAPFEDATMYRTEYTPKEIEPCPAALLETPRSNLMLHHTEPTGHKFYETQQDAAQSQYLQQQPIAV</sequence>